<gene>
    <name evidence="5" type="ORF">SAMN04488090_1820</name>
</gene>
<dbReference type="NCBIfam" id="TIGR03517">
    <property type="entry name" value="GldM_gliding"/>
    <property type="match status" value="1"/>
</dbReference>
<accession>A0A1G9N0L7</accession>
<dbReference type="AlphaFoldDB" id="A0A1G9N0L7"/>
<dbReference type="STRING" id="563176.SAMN04488090_1820"/>
<evidence type="ECO:0000259" key="2">
    <source>
        <dbReference type="Pfam" id="PF12081"/>
    </source>
</evidence>
<evidence type="ECO:0000313" key="5">
    <source>
        <dbReference type="EMBL" id="SDL80106.1"/>
    </source>
</evidence>
<dbReference type="Pfam" id="PF21602">
    <property type="entry name" value="GldM_3rd"/>
    <property type="match status" value="1"/>
</dbReference>
<dbReference type="Pfam" id="PF12081">
    <property type="entry name" value="GldM_1st"/>
    <property type="match status" value="1"/>
</dbReference>
<protein>
    <submittedName>
        <fullName evidence="5">Gliding motility-associated protein GldM</fullName>
    </submittedName>
</protein>
<evidence type="ECO:0000259" key="1">
    <source>
        <dbReference type="Pfam" id="PF12080"/>
    </source>
</evidence>
<feature type="domain" description="Gliding motility-associated protein GldM second immunoglobulin-like" evidence="4">
    <location>
        <begin position="330"/>
        <end position="401"/>
    </location>
</feature>
<dbReference type="Pfam" id="PF12080">
    <property type="entry name" value="GldM_4th"/>
    <property type="match status" value="1"/>
</dbReference>
<evidence type="ECO:0000259" key="4">
    <source>
        <dbReference type="Pfam" id="PF21602"/>
    </source>
</evidence>
<organism evidence="5 6">
    <name type="scientific">Siphonobacter aquaeclarae</name>
    <dbReference type="NCBI Taxonomy" id="563176"/>
    <lineage>
        <taxon>Bacteria</taxon>
        <taxon>Pseudomonadati</taxon>
        <taxon>Bacteroidota</taxon>
        <taxon>Cytophagia</taxon>
        <taxon>Cytophagales</taxon>
        <taxon>Cytophagaceae</taxon>
        <taxon>Siphonobacter</taxon>
    </lineage>
</organism>
<feature type="domain" description="Gliding motility-associated protein GldM first immunoglobulin-like" evidence="3">
    <location>
        <begin position="225"/>
        <end position="327"/>
    </location>
</feature>
<reference evidence="5 6" key="1">
    <citation type="submission" date="2016-10" db="EMBL/GenBank/DDBJ databases">
        <authorList>
            <person name="de Groot N.N."/>
        </authorList>
    </citation>
    <scope>NUCLEOTIDE SEQUENCE [LARGE SCALE GENOMIC DNA]</scope>
    <source>
        <strain evidence="5 6">DSM 21668</strain>
    </source>
</reference>
<dbReference type="Pfam" id="PF21601">
    <property type="entry name" value="GldM_2nd"/>
    <property type="match status" value="1"/>
</dbReference>
<dbReference type="Proteomes" id="UP000198901">
    <property type="component" value="Unassembled WGS sequence"/>
</dbReference>
<dbReference type="InterPro" id="IPR019859">
    <property type="entry name" value="Motility-assoc_prot_GldM"/>
</dbReference>
<feature type="domain" description="Gliding motility-associated protein GldM C-terminal" evidence="1">
    <location>
        <begin position="409"/>
        <end position="524"/>
    </location>
</feature>
<dbReference type="InterPro" id="IPR048406">
    <property type="entry name" value="GldM_Ig-like-2"/>
</dbReference>
<keyword evidence="6" id="KW-1185">Reference proteome</keyword>
<feature type="domain" description="Gliding motility-associated protein GldM N-terminal" evidence="2">
    <location>
        <begin position="33"/>
        <end position="220"/>
    </location>
</feature>
<dbReference type="RefSeq" id="WP_093200682.1">
    <property type="nucleotide sequence ID" value="NZ_FNGS01000003.1"/>
</dbReference>
<evidence type="ECO:0000259" key="3">
    <source>
        <dbReference type="Pfam" id="PF21601"/>
    </source>
</evidence>
<proteinExistence type="predicted"/>
<dbReference type="OrthoDB" id="1490890at2"/>
<dbReference type="InterPro" id="IPR048405">
    <property type="entry name" value="GldM_Ig-like-1"/>
</dbReference>
<evidence type="ECO:0000313" key="6">
    <source>
        <dbReference type="Proteomes" id="UP000198901"/>
    </source>
</evidence>
<name>A0A1G9N0L7_9BACT</name>
<dbReference type="InterPro" id="IPR022720">
    <property type="entry name" value="Motility-assoc_prot_GldM_N"/>
</dbReference>
<dbReference type="InterPro" id="IPR022719">
    <property type="entry name" value="Motility-assoc_prot_GldM_C"/>
</dbReference>
<sequence length="524" mass="56374">MAGAKETPRQRMIGMMYLVLTAMLALQVSSALIDKFVLLNRSLESANGTSNTTNQQSVKGIKDKAAESGNLYADVMQKADAVRKLSSDMYNELATLKTELIDKSGGYDEQGNLKNPKEEEQIAVMMVGLGGKGKAYALKDRLNKYVTDLQGFADKGTQFTPLALDAKEDPVTSKDKEQRNKDFAELNFAQTPLPAALAVLSQKQSEVLRYENTVLDQLAAKVGLKEIKFDKIFPVVSAKSNTVVAGMKYEAELYVAATSTAITPRMSFNGAAVPIKDGRGQIQFVAQGGAYGADGLAKKSYNATIAYPAPGGEMKTFTVTGEYFVAKPSYSIQLAQTPALYFGCANRVQFVSPQMGSLWNPSFTANGAEVISGGQGKVTIVPTSKDVSINVINMGNTLGTERMQARLVPRPKFVVLGNGRPLDIRSGGSASQLRTLEIKAQADDDFAASNPEDAKFRASDVQISLGRGSKKIAGPVPMGNISSLAAVAQPGDRYVIEVKGYQRQNFQGKVSTHNMNEPFVVPLN</sequence>
<dbReference type="EMBL" id="FNGS01000003">
    <property type="protein sequence ID" value="SDL80106.1"/>
    <property type="molecule type" value="Genomic_DNA"/>
</dbReference>